<dbReference type="PANTHER" id="PTHR47982">
    <property type="entry name" value="PROLINE-RICH RECEPTOR-LIKE PROTEIN KINASE PERK4"/>
    <property type="match status" value="1"/>
</dbReference>
<evidence type="ECO:0000313" key="17">
    <source>
        <dbReference type="Proteomes" id="UP000743370"/>
    </source>
</evidence>
<dbReference type="AlphaFoldDB" id="A0A8T0L6V9"/>
<keyword evidence="11" id="KW-0472">Membrane</keyword>
<dbReference type="FunFam" id="3.30.200.20:FF:000406">
    <property type="entry name" value="PTI1-like tyrosine-protein kinase At3g15890"/>
    <property type="match status" value="1"/>
</dbReference>
<comment type="caution">
    <text evidence="16">The sequence shown here is derived from an EMBL/GenBank/DDBJ whole genome shotgun (WGS) entry which is preliminary data.</text>
</comment>
<evidence type="ECO:0000256" key="13">
    <source>
        <dbReference type="ARBA" id="ARBA00048679"/>
    </source>
</evidence>
<dbReference type="Proteomes" id="UP000743370">
    <property type="component" value="Unassembled WGS sequence"/>
</dbReference>
<dbReference type="InterPro" id="IPR011009">
    <property type="entry name" value="Kinase-like_dom_sf"/>
</dbReference>
<reference evidence="16 17" key="1">
    <citation type="submission" date="2020-05" db="EMBL/GenBank/DDBJ databases">
        <title>Vigna angularis (adzuki bean) Var. LongXiaoDou No. 4 denovo assembly.</title>
        <authorList>
            <person name="Xiang H."/>
        </authorList>
    </citation>
    <scope>NUCLEOTIDE SEQUENCE [LARGE SCALE GENOMIC DNA]</scope>
    <source>
        <tissue evidence="16">Leaf</tissue>
    </source>
</reference>
<dbReference type="InterPro" id="IPR001245">
    <property type="entry name" value="Ser-Thr/Tyr_kinase_cat_dom"/>
</dbReference>
<comment type="catalytic activity">
    <reaction evidence="13">
        <text>L-seryl-[protein] + ATP = O-phospho-L-seryl-[protein] + ADP + H(+)</text>
        <dbReference type="Rhea" id="RHEA:17989"/>
        <dbReference type="Rhea" id="RHEA-COMP:9863"/>
        <dbReference type="Rhea" id="RHEA-COMP:11604"/>
        <dbReference type="ChEBI" id="CHEBI:15378"/>
        <dbReference type="ChEBI" id="CHEBI:29999"/>
        <dbReference type="ChEBI" id="CHEBI:30616"/>
        <dbReference type="ChEBI" id="CHEBI:83421"/>
        <dbReference type="ChEBI" id="CHEBI:456216"/>
        <dbReference type="EC" id="2.7.11.1"/>
    </reaction>
</comment>
<protein>
    <recommendedName>
        <fullName evidence="2">non-specific serine/threonine protein kinase</fullName>
        <ecNumber evidence="2">2.7.11.1</ecNumber>
    </recommendedName>
</protein>
<dbReference type="PANTHER" id="PTHR47982:SF38">
    <property type="entry name" value="PROTEIN KINASE DOMAIN-CONTAINING PROTEIN"/>
    <property type="match status" value="1"/>
</dbReference>
<evidence type="ECO:0000256" key="5">
    <source>
        <dbReference type="ARBA" id="ARBA00022679"/>
    </source>
</evidence>
<dbReference type="Gene3D" id="1.10.510.10">
    <property type="entry name" value="Transferase(Phosphotransferase) domain 1"/>
    <property type="match status" value="1"/>
</dbReference>
<proteinExistence type="predicted"/>
<evidence type="ECO:0000256" key="2">
    <source>
        <dbReference type="ARBA" id="ARBA00012513"/>
    </source>
</evidence>
<dbReference type="GO" id="GO:0004674">
    <property type="term" value="F:protein serine/threonine kinase activity"/>
    <property type="evidence" value="ECO:0007669"/>
    <property type="project" value="UniProtKB-KW"/>
</dbReference>
<evidence type="ECO:0000256" key="14">
    <source>
        <dbReference type="PROSITE-ProRule" id="PRU10141"/>
    </source>
</evidence>
<keyword evidence="3" id="KW-1003">Cell membrane</keyword>
<evidence type="ECO:0000256" key="8">
    <source>
        <dbReference type="ARBA" id="ARBA00022777"/>
    </source>
</evidence>
<keyword evidence="5" id="KW-0808">Transferase</keyword>
<dbReference type="PROSITE" id="PS50011">
    <property type="entry name" value="PROTEIN_KINASE_DOM"/>
    <property type="match status" value="1"/>
</dbReference>
<evidence type="ECO:0000256" key="9">
    <source>
        <dbReference type="ARBA" id="ARBA00022840"/>
    </source>
</evidence>
<dbReference type="PROSITE" id="PS00107">
    <property type="entry name" value="PROTEIN_KINASE_ATP"/>
    <property type="match status" value="1"/>
</dbReference>
<evidence type="ECO:0000313" key="16">
    <source>
        <dbReference type="EMBL" id="KAG2407639.1"/>
    </source>
</evidence>
<sequence>MGSSFSCCGSEKVEEVPTSFGVVNNSWRIFTYKELHAATNGFSDDNKLGEGGFGSVYWGRTSDGLQIAVKKLKAMNSKAEMEFAVEVEVLGRVRHKNLLGLRGYCVGDDQRLIVYDYMPNLSLISHLHGQFAVEVQLNWQRRMNIAIGSAEGLLYLHSELPGGLKRTITEWAEPLISKGKYRELVDPKLRGNFDENEVKQAINVAALCVQNEPEKRPNMKRVVNLLKGQESEEKKVSVTRIDSIKYTEELLALDEPSDEELDDATASYGVFSAIEVQNMKDPYNRGNYKKIG</sequence>
<keyword evidence="6" id="KW-0812">Transmembrane</keyword>
<evidence type="ECO:0000256" key="7">
    <source>
        <dbReference type="ARBA" id="ARBA00022741"/>
    </source>
</evidence>
<evidence type="ECO:0000256" key="3">
    <source>
        <dbReference type="ARBA" id="ARBA00022475"/>
    </source>
</evidence>
<evidence type="ECO:0000256" key="11">
    <source>
        <dbReference type="ARBA" id="ARBA00023136"/>
    </source>
</evidence>
<evidence type="ECO:0000256" key="10">
    <source>
        <dbReference type="ARBA" id="ARBA00022989"/>
    </source>
</evidence>
<dbReference type="InterPro" id="IPR017441">
    <property type="entry name" value="Protein_kinase_ATP_BS"/>
</dbReference>
<dbReference type="GO" id="GO:0005886">
    <property type="term" value="C:plasma membrane"/>
    <property type="evidence" value="ECO:0007669"/>
    <property type="project" value="UniProtKB-SubCell"/>
</dbReference>
<keyword evidence="7 14" id="KW-0547">Nucleotide-binding</keyword>
<accession>A0A8T0L6V9</accession>
<dbReference type="InterPro" id="IPR000719">
    <property type="entry name" value="Prot_kinase_dom"/>
</dbReference>
<evidence type="ECO:0000259" key="15">
    <source>
        <dbReference type="PROSITE" id="PS50011"/>
    </source>
</evidence>
<evidence type="ECO:0000256" key="12">
    <source>
        <dbReference type="ARBA" id="ARBA00047899"/>
    </source>
</evidence>
<evidence type="ECO:0000256" key="4">
    <source>
        <dbReference type="ARBA" id="ARBA00022527"/>
    </source>
</evidence>
<keyword evidence="10" id="KW-1133">Transmembrane helix</keyword>
<dbReference type="InterPro" id="IPR047117">
    <property type="entry name" value="PERK1-13-like"/>
</dbReference>
<dbReference type="EC" id="2.7.11.1" evidence="2"/>
<evidence type="ECO:0000256" key="1">
    <source>
        <dbReference type="ARBA" id="ARBA00004162"/>
    </source>
</evidence>
<keyword evidence="9 14" id="KW-0067">ATP-binding</keyword>
<dbReference type="SUPFAM" id="SSF56112">
    <property type="entry name" value="Protein kinase-like (PK-like)"/>
    <property type="match status" value="1"/>
</dbReference>
<feature type="domain" description="Protein kinase" evidence="15">
    <location>
        <begin position="42"/>
        <end position="292"/>
    </location>
</feature>
<feature type="binding site" evidence="14">
    <location>
        <position position="71"/>
    </location>
    <ligand>
        <name>ATP</name>
        <dbReference type="ChEBI" id="CHEBI:30616"/>
    </ligand>
</feature>
<keyword evidence="4" id="KW-0723">Serine/threonine-protein kinase</keyword>
<dbReference type="Gene3D" id="3.30.200.20">
    <property type="entry name" value="Phosphorylase Kinase, domain 1"/>
    <property type="match status" value="1"/>
</dbReference>
<dbReference type="Pfam" id="PF07714">
    <property type="entry name" value="PK_Tyr_Ser-Thr"/>
    <property type="match status" value="1"/>
</dbReference>
<evidence type="ECO:0000256" key="6">
    <source>
        <dbReference type="ARBA" id="ARBA00022692"/>
    </source>
</evidence>
<dbReference type="GO" id="GO:0005524">
    <property type="term" value="F:ATP binding"/>
    <property type="evidence" value="ECO:0007669"/>
    <property type="project" value="UniProtKB-UniRule"/>
</dbReference>
<keyword evidence="8" id="KW-0418">Kinase</keyword>
<gene>
    <name evidence="16" type="ORF">HKW66_Vig0024610</name>
</gene>
<dbReference type="EMBL" id="JABFOF010000001">
    <property type="protein sequence ID" value="KAG2407639.1"/>
    <property type="molecule type" value="Genomic_DNA"/>
</dbReference>
<organism evidence="16 17">
    <name type="scientific">Phaseolus angularis</name>
    <name type="common">Azuki bean</name>
    <name type="synonym">Vigna angularis</name>
    <dbReference type="NCBI Taxonomy" id="3914"/>
    <lineage>
        <taxon>Eukaryota</taxon>
        <taxon>Viridiplantae</taxon>
        <taxon>Streptophyta</taxon>
        <taxon>Embryophyta</taxon>
        <taxon>Tracheophyta</taxon>
        <taxon>Spermatophyta</taxon>
        <taxon>Magnoliopsida</taxon>
        <taxon>eudicotyledons</taxon>
        <taxon>Gunneridae</taxon>
        <taxon>Pentapetalae</taxon>
        <taxon>rosids</taxon>
        <taxon>fabids</taxon>
        <taxon>Fabales</taxon>
        <taxon>Fabaceae</taxon>
        <taxon>Papilionoideae</taxon>
        <taxon>50 kb inversion clade</taxon>
        <taxon>NPAAA clade</taxon>
        <taxon>indigoferoid/millettioid clade</taxon>
        <taxon>Phaseoleae</taxon>
        <taxon>Vigna</taxon>
    </lineage>
</organism>
<comment type="subcellular location">
    <subcellularLocation>
        <location evidence="1">Cell membrane</location>
        <topology evidence="1">Single-pass membrane protein</topology>
    </subcellularLocation>
</comment>
<name>A0A8T0L6V9_PHAAN</name>
<comment type="catalytic activity">
    <reaction evidence="12">
        <text>L-threonyl-[protein] + ATP = O-phospho-L-threonyl-[protein] + ADP + H(+)</text>
        <dbReference type="Rhea" id="RHEA:46608"/>
        <dbReference type="Rhea" id="RHEA-COMP:11060"/>
        <dbReference type="Rhea" id="RHEA-COMP:11605"/>
        <dbReference type="ChEBI" id="CHEBI:15378"/>
        <dbReference type="ChEBI" id="CHEBI:30013"/>
        <dbReference type="ChEBI" id="CHEBI:30616"/>
        <dbReference type="ChEBI" id="CHEBI:61977"/>
        <dbReference type="ChEBI" id="CHEBI:456216"/>
        <dbReference type="EC" id="2.7.11.1"/>
    </reaction>
</comment>